<evidence type="ECO:0000256" key="2">
    <source>
        <dbReference type="ARBA" id="ARBA00005434"/>
    </source>
</evidence>
<dbReference type="SMART" id="SM00320">
    <property type="entry name" value="WD40"/>
    <property type="match status" value="4"/>
</dbReference>
<evidence type="ECO:0000256" key="4">
    <source>
        <dbReference type="ARBA" id="ARBA00022737"/>
    </source>
</evidence>
<dbReference type="GO" id="GO:0009411">
    <property type="term" value="P:response to UV"/>
    <property type="evidence" value="ECO:0007669"/>
    <property type="project" value="TreeGrafter"/>
</dbReference>
<dbReference type="GO" id="GO:0080008">
    <property type="term" value="C:Cul4-RING E3 ubiquitin ligase complex"/>
    <property type="evidence" value="ECO:0007669"/>
    <property type="project" value="InterPro"/>
</dbReference>
<keyword evidence="10" id="KW-0862">Zinc</keyword>
<evidence type="ECO:0000256" key="9">
    <source>
        <dbReference type="ARBA" id="ARBA00023242"/>
    </source>
</evidence>
<dbReference type="InterPro" id="IPR033312">
    <property type="entry name" value="DDB2"/>
</dbReference>
<dbReference type="InterPro" id="IPR001878">
    <property type="entry name" value="Znf_CCHC"/>
</dbReference>
<feature type="region of interest" description="Disordered" evidence="12">
    <location>
        <begin position="474"/>
        <end position="548"/>
    </location>
</feature>
<dbReference type="OrthoDB" id="9890280at2759"/>
<name>A0A9C7Q2H8_9RHOD</name>
<dbReference type="SUPFAM" id="SSF50978">
    <property type="entry name" value="WD40 repeat-like"/>
    <property type="match status" value="1"/>
</dbReference>
<keyword evidence="4" id="KW-0677">Repeat</keyword>
<feature type="compositionally biased region" description="Polar residues" evidence="12">
    <location>
        <begin position="7"/>
        <end position="17"/>
    </location>
</feature>
<dbReference type="SUPFAM" id="SSF57756">
    <property type="entry name" value="Retrovirus zinc finger-like domains"/>
    <property type="match status" value="1"/>
</dbReference>
<dbReference type="InterPro" id="IPR001680">
    <property type="entry name" value="WD40_rpt"/>
</dbReference>
<keyword evidence="9" id="KW-0539">Nucleus</keyword>
<dbReference type="PROSITE" id="PS50082">
    <property type="entry name" value="WD_REPEATS_2"/>
    <property type="match status" value="2"/>
</dbReference>
<dbReference type="PANTHER" id="PTHR15169:SF0">
    <property type="entry name" value="DNA DAMAGE-BINDING PROTEIN 2"/>
    <property type="match status" value="1"/>
</dbReference>
<sequence>MDENNDSEQVTQGNGAVSLSHGKPVVADPQVYRNRLLVRLVNSSCRLCRLPGHWSIDCPKKPCFVCRKEGHTATLCPYRTIPGEPLRTVKKLFSSPDNQILEHIRCRESTPTTYGKAKYPQLKTKQVSLQVGRAILRLHSRRVTALEFHPQQPNLVLSGDKRGGLALWNFENNQYNVSSMAHMFLIHGIVFDPSNGNRIFTASADGTLLAHDLTDFRFDTLMDSNPNGWEGSSTWSMLCSLAYSSCHHTILVGDNFGNVYMVDDRAPQSNSSIRILAHKKKTKVTGIDIHPRESNLILTCGNDRFLYLWDARMFSSSLQLAKFEHPRVVNSAFFSPLYGNKILSTCQDNRLRIWDNVHQDLKVAREIIHSHDFNRYLSPFKAVWDPKDWKEDLILCGRYIGEEYYDPNTDSMVRLHPIDLYSACSGQIVAELVDLNIPTISPLNKFHPTWDKIISGTSYNLFLWEDKEKAMNGRVTDGKSAMRGRMNHCRSSNEEERESEGNLSEDESDSSSSDEHHSRRRRVSGFTRDEEETEDKKKQKSLARTSSHFIAFHVPDRLPWKVLREQRKGPKDWDD</sequence>
<comment type="similarity">
    <text evidence="2">Belongs to the WD repeat DDB2/WDR76 family.</text>
</comment>
<feature type="compositionally biased region" description="Acidic residues" evidence="12">
    <location>
        <begin position="495"/>
        <end position="509"/>
    </location>
</feature>
<evidence type="ECO:0000256" key="10">
    <source>
        <dbReference type="PROSITE-ProRule" id="PRU00047"/>
    </source>
</evidence>
<dbReference type="PROSITE" id="PS50158">
    <property type="entry name" value="ZF_CCHC"/>
    <property type="match status" value="1"/>
</dbReference>
<dbReference type="AlphaFoldDB" id="A0A9C7Q2H8"/>
<evidence type="ECO:0000313" key="14">
    <source>
        <dbReference type="EMBL" id="GJQ15006.1"/>
    </source>
</evidence>
<feature type="region of interest" description="Disordered" evidence="12">
    <location>
        <begin position="1"/>
        <end position="22"/>
    </location>
</feature>
<keyword evidence="15" id="KW-1185">Reference proteome</keyword>
<feature type="domain" description="CCHC-type" evidence="13">
    <location>
        <begin position="63"/>
        <end position="77"/>
    </location>
</feature>
<protein>
    <recommendedName>
        <fullName evidence="13">CCHC-type domain-containing protein</fullName>
    </recommendedName>
</protein>
<evidence type="ECO:0000256" key="7">
    <source>
        <dbReference type="ARBA" id="ARBA00023125"/>
    </source>
</evidence>
<dbReference type="Gene3D" id="4.10.60.10">
    <property type="entry name" value="Zinc finger, CCHC-type"/>
    <property type="match status" value="1"/>
</dbReference>
<reference evidence="14" key="1">
    <citation type="journal article" date="2022" name="Proc. Natl. Acad. Sci. U.S.A.">
        <title>Life cycle and functional genomics of the unicellular red alga Galdieria for elucidating algal and plant evolution and industrial use.</title>
        <authorList>
            <person name="Hirooka S."/>
            <person name="Itabashi T."/>
            <person name="Ichinose T.M."/>
            <person name="Onuma R."/>
            <person name="Fujiwara T."/>
            <person name="Yamashita S."/>
            <person name="Jong L.W."/>
            <person name="Tomita R."/>
            <person name="Iwane A.H."/>
            <person name="Miyagishima S.Y."/>
        </authorList>
    </citation>
    <scope>NUCLEOTIDE SEQUENCE</scope>
    <source>
        <strain evidence="14">NBRC 102759</strain>
    </source>
</reference>
<gene>
    <name evidence="14" type="ORF">GpartN1_g6797.t1</name>
</gene>
<dbReference type="PANTHER" id="PTHR15169">
    <property type="entry name" value="DAMAGE-SPECIFIC DNA BINDING PROTEIN 2"/>
    <property type="match status" value="1"/>
</dbReference>
<comment type="subcellular location">
    <subcellularLocation>
        <location evidence="1">Nucleus</location>
    </subcellularLocation>
</comment>
<dbReference type="SMART" id="SM00343">
    <property type="entry name" value="ZnF_C2HC"/>
    <property type="match status" value="2"/>
</dbReference>
<keyword evidence="10" id="KW-0863">Zinc-finger</keyword>
<keyword evidence="5" id="KW-0227">DNA damage</keyword>
<comment type="caution">
    <text evidence="14">The sequence shown here is derived from an EMBL/GenBank/DDBJ whole genome shotgun (WGS) entry which is preliminary data.</text>
</comment>
<dbReference type="GO" id="GO:0008270">
    <property type="term" value="F:zinc ion binding"/>
    <property type="evidence" value="ECO:0007669"/>
    <property type="project" value="UniProtKB-KW"/>
</dbReference>
<dbReference type="Pfam" id="PF00400">
    <property type="entry name" value="WD40"/>
    <property type="match status" value="1"/>
</dbReference>
<evidence type="ECO:0000259" key="13">
    <source>
        <dbReference type="PROSITE" id="PS50158"/>
    </source>
</evidence>
<reference evidence="14" key="2">
    <citation type="submission" date="2022-01" db="EMBL/GenBank/DDBJ databases">
        <authorList>
            <person name="Hirooka S."/>
            <person name="Miyagishima S.Y."/>
        </authorList>
    </citation>
    <scope>NUCLEOTIDE SEQUENCE</scope>
    <source>
        <strain evidence="14">NBRC 102759</strain>
    </source>
</reference>
<feature type="repeat" description="WD" evidence="11">
    <location>
        <begin position="322"/>
        <end position="355"/>
    </location>
</feature>
<evidence type="ECO:0000256" key="12">
    <source>
        <dbReference type="SAM" id="MobiDB-lite"/>
    </source>
</evidence>
<dbReference type="GO" id="GO:0003684">
    <property type="term" value="F:damaged DNA binding"/>
    <property type="evidence" value="ECO:0007669"/>
    <property type="project" value="InterPro"/>
</dbReference>
<keyword evidence="6" id="KW-0833">Ubl conjugation pathway</keyword>
<dbReference type="Proteomes" id="UP001061958">
    <property type="component" value="Unassembled WGS sequence"/>
</dbReference>
<dbReference type="GO" id="GO:0006281">
    <property type="term" value="P:DNA repair"/>
    <property type="evidence" value="ECO:0007669"/>
    <property type="project" value="UniProtKB-KW"/>
</dbReference>
<evidence type="ECO:0000313" key="15">
    <source>
        <dbReference type="Proteomes" id="UP001061958"/>
    </source>
</evidence>
<feature type="repeat" description="WD" evidence="11">
    <location>
        <begin position="136"/>
        <end position="178"/>
    </location>
</feature>
<evidence type="ECO:0000256" key="11">
    <source>
        <dbReference type="PROSITE-ProRule" id="PRU00221"/>
    </source>
</evidence>
<evidence type="ECO:0000256" key="1">
    <source>
        <dbReference type="ARBA" id="ARBA00004123"/>
    </source>
</evidence>
<dbReference type="InterPro" id="IPR036875">
    <property type="entry name" value="Znf_CCHC_sf"/>
</dbReference>
<evidence type="ECO:0000256" key="6">
    <source>
        <dbReference type="ARBA" id="ARBA00022786"/>
    </source>
</evidence>
<keyword evidence="10" id="KW-0479">Metal-binding</keyword>
<dbReference type="EMBL" id="BQMJ01000063">
    <property type="protein sequence ID" value="GJQ15006.1"/>
    <property type="molecule type" value="Genomic_DNA"/>
</dbReference>
<dbReference type="Gene3D" id="2.130.10.10">
    <property type="entry name" value="YVTN repeat-like/Quinoprotein amine dehydrogenase"/>
    <property type="match status" value="1"/>
</dbReference>
<evidence type="ECO:0000256" key="3">
    <source>
        <dbReference type="ARBA" id="ARBA00022574"/>
    </source>
</evidence>
<organism evidence="14 15">
    <name type="scientific">Galdieria partita</name>
    <dbReference type="NCBI Taxonomy" id="83374"/>
    <lineage>
        <taxon>Eukaryota</taxon>
        <taxon>Rhodophyta</taxon>
        <taxon>Bangiophyceae</taxon>
        <taxon>Galdieriales</taxon>
        <taxon>Galdieriaceae</taxon>
        <taxon>Galdieria</taxon>
    </lineage>
</organism>
<keyword evidence="3 11" id="KW-0853">WD repeat</keyword>
<keyword evidence="7" id="KW-0238">DNA-binding</keyword>
<dbReference type="InterPro" id="IPR015943">
    <property type="entry name" value="WD40/YVTN_repeat-like_dom_sf"/>
</dbReference>
<keyword evidence="8" id="KW-0234">DNA repair</keyword>
<proteinExistence type="inferred from homology"/>
<evidence type="ECO:0000256" key="5">
    <source>
        <dbReference type="ARBA" id="ARBA00022763"/>
    </source>
</evidence>
<dbReference type="GO" id="GO:0005634">
    <property type="term" value="C:nucleus"/>
    <property type="evidence" value="ECO:0007669"/>
    <property type="project" value="UniProtKB-SubCell"/>
</dbReference>
<dbReference type="InterPro" id="IPR036322">
    <property type="entry name" value="WD40_repeat_dom_sf"/>
</dbReference>
<evidence type="ECO:0000256" key="8">
    <source>
        <dbReference type="ARBA" id="ARBA00023204"/>
    </source>
</evidence>
<accession>A0A9C7Q2H8</accession>